<sequence length="254" mass="28183">MTEPQDSFTHASFKVQWAFRHINDLNWFCHGFINAKPYTIRTERNNEGVAIIQTGVSPGIPPQIPLFAGDIVHALRCALDYCWMGLERSVFGDSAKKKTFPVHEERQNLVSPVSEASKRWTLPQIETFIFDKIAPYKAGNELLWQLNRLDNRDKHNLLIVSLGKISFSKLNVTASDGSCISSPSGFTLVVGQEVPLAAVGSPGCKVELDYEIAAPVDIVVNEAGVIESEPLIPTLLKMAEAVNQVVELFRQTFS</sequence>
<gene>
    <name evidence="1" type="ordered locus">Bind_0754</name>
</gene>
<keyword evidence="2" id="KW-1185">Reference proteome</keyword>
<dbReference type="EMBL" id="CP001016">
    <property type="protein sequence ID" value="ACB94404.1"/>
    <property type="molecule type" value="Genomic_DNA"/>
</dbReference>
<name>B2IGZ0_BEII9</name>
<protein>
    <submittedName>
        <fullName evidence="1">Uncharacterized protein</fullName>
    </submittedName>
</protein>
<dbReference type="RefSeq" id="WP_012383761.1">
    <property type="nucleotide sequence ID" value="NC_010581.1"/>
</dbReference>
<dbReference type="eggNOG" id="ENOG5033I61">
    <property type="taxonomic scope" value="Bacteria"/>
</dbReference>
<proteinExistence type="predicted"/>
<dbReference type="Proteomes" id="UP000001695">
    <property type="component" value="Chromosome"/>
</dbReference>
<reference evidence="2" key="1">
    <citation type="submission" date="2008-03" db="EMBL/GenBank/DDBJ databases">
        <title>Complete sequence of chromosome of Beijerinckia indica subsp. indica ATCC 9039.</title>
        <authorList>
            <consortium name="US DOE Joint Genome Institute"/>
            <person name="Copeland A."/>
            <person name="Lucas S."/>
            <person name="Lapidus A."/>
            <person name="Glavina del Rio T."/>
            <person name="Dalin E."/>
            <person name="Tice H."/>
            <person name="Bruce D."/>
            <person name="Goodwin L."/>
            <person name="Pitluck S."/>
            <person name="LaButti K."/>
            <person name="Schmutz J."/>
            <person name="Larimer F."/>
            <person name="Land M."/>
            <person name="Hauser L."/>
            <person name="Kyrpides N."/>
            <person name="Mikhailova N."/>
            <person name="Dunfield P.F."/>
            <person name="Dedysh S.N."/>
            <person name="Liesack W."/>
            <person name="Saw J.H."/>
            <person name="Alam M."/>
            <person name="Chen Y."/>
            <person name="Murrell J.C."/>
            <person name="Richardson P."/>
        </authorList>
    </citation>
    <scope>NUCLEOTIDE SEQUENCE [LARGE SCALE GENOMIC DNA]</scope>
    <source>
        <strain evidence="2">ATCC 9039 / DSM 1715 / NCIMB 8712</strain>
    </source>
</reference>
<organism evidence="1 2">
    <name type="scientific">Beijerinckia indica subsp. indica (strain ATCC 9039 / DSM 1715 / NCIMB 8712)</name>
    <dbReference type="NCBI Taxonomy" id="395963"/>
    <lineage>
        <taxon>Bacteria</taxon>
        <taxon>Pseudomonadati</taxon>
        <taxon>Pseudomonadota</taxon>
        <taxon>Alphaproteobacteria</taxon>
        <taxon>Hyphomicrobiales</taxon>
        <taxon>Beijerinckiaceae</taxon>
        <taxon>Beijerinckia</taxon>
    </lineage>
</organism>
<dbReference type="AlphaFoldDB" id="B2IGZ0"/>
<dbReference type="HOGENOM" id="CLU_1060748_0_0_5"/>
<accession>B2IGZ0</accession>
<evidence type="ECO:0000313" key="1">
    <source>
        <dbReference type="EMBL" id="ACB94404.1"/>
    </source>
</evidence>
<evidence type="ECO:0000313" key="2">
    <source>
        <dbReference type="Proteomes" id="UP000001695"/>
    </source>
</evidence>
<dbReference type="KEGG" id="bid:Bind_0754"/>
<dbReference type="OrthoDB" id="5905861at2"/>
<reference evidence="1 2" key="2">
    <citation type="journal article" date="2010" name="J. Bacteriol.">
        <title>Complete genome sequence of Beijerinckia indica subsp. indica.</title>
        <authorList>
            <person name="Tamas I."/>
            <person name="Dedysh S.N."/>
            <person name="Liesack W."/>
            <person name="Stott M.B."/>
            <person name="Alam M."/>
            <person name="Murrell J.C."/>
            <person name="Dunfield P.F."/>
        </authorList>
    </citation>
    <scope>NUCLEOTIDE SEQUENCE [LARGE SCALE GENOMIC DNA]</scope>
    <source>
        <strain evidence="2">ATCC 9039 / DSM 1715 / NCIMB 8712</strain>
    </source>
</reference>